<organism evidence="1 2">
    <name type="scientific">Vanilla planifolia</name>
    <name type="common">Vanilla</name>
    <dbReference type="NCBI Taxonomy" id="51239"/>
    <lineage>
        <taxon>Eukaryota</taxon>
        <taxon>Viridiplantae</taxon>
        <taxon>Streptophyta</taxon>
        <taxon>Embryophyta</taxon>
        <taxon>Tracheophyta</taxon>
        <taxon>Spermatophyta</taxon>
        <taxon>Magnoliopsida</taxon>
        <taxon>Liliopsida</taxon>
        <taxon>Asparagales</taxon>
        <taxon>Orchidaceae</taxon>
        <taxon>Vanilloideae</taxon>
        <taxon>Vanilleae</taxon>
        <taxon>Vanilla</taxon>
    </lineage>
</organism>
<gene>
    <name evidence="1" type="ORF">HPP92_014945</name>
</gene>
<evidence type="ECO:0000313" key="2">
    <source>
        <dbReference type="Proteomes" id="UP000636800"/>
    </source>
</evidence>
<dbReference type="PROSITE" id="PS51257">
    <property type="entry name" value="PROKAR_LIPOPROTEIN"/>
    <property type="match status" value="1"/>
</dbReference>
<dbReference type="Proteomes" id="UP000636800">
    <property type="component" value="Chromosome 7"/>
</dbReference>
<dbReference type="OrthoDB" id="1732493at2759"/>
<keyword evidence="2" id="KW-1185">Reference proteome</keyword>
<proteinExistence type="predicted"/>
<accession>A0A835QR42</accession>
<dbReference type="EMBL" id="JADCNL010000007">
    <property type="protein sequence ID" value="KAG0473088.1"/>
    <property type="molecule type" value="Genomic_DNA"/>
</dbReference>
<sequence length="96" mass="11346">MRYLAPRKVWPPMAFAASMACWYEHVSRTICLIICRQHRLWNFLIRVITFNSYALQSKLPRARLNVVEGKDHITVVTGQQKTFVAELEKIWKEVKN</sequence>
<protein>
    <submittedName>
        <fullName evidence="1">Uncharacterized protein</fullName>
    </submittedName>
</protein>
<evidence type="ECO:0000313" key="1">
    <source>
        <dbReference type="EMBL" id="KAG0473088.1"/>
    </source>
</evidence>
<name>A0A835QR42_VANPL</name>
<reference evidence="1 2" key="1">
    <citation type="journal article" date="2020" name="Nat. Food">
        <title>A phased Vanilla planifolia genome enables genetic improvement of flavour and production.</title>
        <authorList>
            <person name="Hasing T."/>
            <person name="Tang H."/>
            <person name="Brym M."/>
            <person name="Khazi F."/>
            <person name="Huang T."/>
            <person name="Chambers A.H."/>
        </authorList>
    </citation>
    <scope>NUCLEOTIDE SEQUENCE [LARGE SCALE GENOMIC DNA]</scope>
    <source>
        <tissue evidence="1">Leaf</tissue>
    </source>
</reference>
<dbReference type="PANTHER" id="PTHR43689">
    <property type="entry name" value="HYDROLASE"/>
    <property type="match status" value="1"/>
</dbReference>
<dbReference type="AlphaFoldDB" id="A0A835QR42"/>
<dbReference type="PANTHER" id="PTHR43689:SF9">
    <property type="entry name" value="LYSOPHOSPHOLIPASE BODYGUARD 3-RELATED"/>
    <property type="match status" value="1"/>
</dbReference>
<comment type="caution">
    <text evidence="1">The sequence shown here is derived from an EMBL/GenBank/DDBJ whole genome shotgun (WGS) entry which is preliminary data.</text>
</comment>